<accession>A0A5C6B9E4</accession>
<dbReference type="PANTHER" id="PTHR23404">
    <property type="entry name" value="MOLYBDOPTERIN SYNTHASE RELATED"/>
    <property type="match status" value="1"/>
</dbReference>
<dbReference type="Gene3D" id="3.90.1170.40">
    <property type="entry name" value="Molybdopterin biosynthesis MoaE subunit"/>
    <property type="match status" value="1"/>
</dbReference>
<evidence type="ECO:0000256" key="8">
    <source>
        <dbReference type="ARBA" id="ARBA00030407"/>
    </source>
</evidence>
<dbReference type="Proteomes" id="UP000320176">
    <property type="component" value="Unassembled WGS sequence"/>
</dbReference>
<keyword evidence="5" id="KW-0501">Molybdenum cofactor biosynthesis</keyword>
<dbReference type="SUPFAM" id="SSF54690">
    <property type="entry name" value="Molybdopterin synthase subunit MoaE"/>
    <property type="match status" value="1"/>
</dbReference>
<evidence type="ECO:0000256" key="4">
    <source>
        <dbReference type="ARBA" id="ARBA00013858"/>
    </source>
</evidence>
<evidence type="ECO:0000256" key="7">
    <source>
        <dbReference type="ARBA" id="ARBA00029745"/>
    </source>
</evidence>
<reference evidence="12 13" key="1">
    <citation type="submission" date="2019-02" db="EMBL/GenBank/DDBJ databases">
        <title>Deep-cultivation of Planctomycetes and their phenomic and genomic characterization uncovers novel biology.</title>
        <authorList>
            <person name="Wiegand S."/>
            <person name="Jogler M."/>
            <person name="Boedeker C."/>
            <person name="Pinto D."/>
            <person name="Vollmers J."/>
            <person name="Rivas-Marin E."/>
            <person name="Kohn T."/>
            <person name="Peeters S.H."/>
            <person name="Heuer A."/>
            <person name="Rast P."/>
            <person name="Oberbeckmann S."/>
            <person name="Bunk B."/>
            <person name="Jeske O."/>
            <person name="Meyerdierks A."/>
            <person name="Storesund J.E."/>
            <person name="Kallscheuer N."/>
            <person name="Luecker S."/>
            <person name="Lage O.M."/>
            <person name="Pohl T."/>
            <person name="Merkel B.J."/>
            <person name="Hornburger P."/>
            <person name="Mueller R.-W."/>
            <person name="Bruemmer F."/>
            <person name="Labrenz M."/>
            <person name="Spormann A.M."/>
            <person name="Op Den Camp H."/>
            <person name="Overmann J."/>
            <person name="Amann R."/>
            <person name="Jetten M.S.M."/>
            <person name="Mascher T."/>
            <person name="Medema M.H."/>
            <person name="Devos D.P."/>
            <person name="Kaster A.-K."/>
            <person name="Ovreas L."/>
            <person name="Rohde M."/>
            <person name="Galperin M.Y."/>
            <person name="Jogler C."/>
        </authorList>
    </citation>
    <scope>NUCLEOTIDE SEQUENCE [LARGE SCALE GENOMIC DNA]</scope>
    <source>
        <strain evidence="12 13">Pla52n</strain>
    </source>
</reference>
<comment type="caution">
    <text evidence="12">The sequence shown here is derived from an EMBL/GenBank/DDBJ whole genome shotgun (WGS) entry which is preliminary data.</text>
</comment>
<comment type="similarity">
    <text evidence="2">Belongs to the MoaE family.</text>
</comment>
<evidence type="ECO:0000256" key="6">
    <source>
        <dbReference type="ARBA" id="ARBA00026066"/>
    </source>
</evidence>
<protein>
    <recommendedName>
        <fullName evidence="4">Molybdopterin synthase catalytic subunit</fullName>
        <ecNumber evidence="3">2.8.1.12</ecNumber>
    </recommendedName>
    <alternativeName>
        <fullName evidence="9">MPT synthase subunit 2</fullName>
    </alternativeName>
    <alternativeName>
        <fullName evidence="7">Molybdenum cofactor biosynthesis protein E</fullName>
    </alternativeName>
    <alternativeName>
        <fullName evidence="8">Molybdopterin-converting factor large subunit</fullName>
    </alternativeName>
    <alternativeName>
        <fullName evidence="10">Molybdopterin-converting factor subunit 2</fullName>
    </alternativeName>
</protein>
<evidence type="ECO:0000256" key="9">
    <source>
        <dbReference type="ARBA" id="ARBA00030781"/>
    </source>
</evidence>
<dbReference type="OrthoDB" id="9803224at2"/>
<dbReference type="EC" id="2.8.1.12" evidence="3"/>
<evidence type="ECO:0000313" key="12">
    <source>
        <dbReference type="EMBL" id="TWU08347.1"/>
    </source>
</evidence>
<organism evidence="12 13">
    <name type="scientific">Stieleria varia</name>
    <dbReference type="NCBI Taxonomy" id="2528005"/>
    <lineage>
        <taxon>Bacteria</taxon>
        <taxon>Pseudomonadati</taxon>
        <taxon>Planctomycetota</taxon>
        <taxon>Planctomycetia</taxon>
        <taxon>Pirellulales</taxon>
        <taxon>Pirellulaceae</taxon>
        <taxon>Stieleria</taxon>
    </lineage>
</organism>
<name>A0A5C6B9E4_9BACT</name>
<dbReference type="InterPro" id="IPR036563">
    <property type="entry name" value="MoaE_sf"/>
</dbReference>
<sequence>MDNINRTFVQLVQTPIRMEPLLPLLDDPDCGAQSWFHGVTRRTTMVDAPSQSEPGSRSQCQITETLFYESHQTMALKQLHELADNALQRFGLSRIVIVHRLGEVPIGEASVVIGCCSAHRRNSFDALPWMMDELKSNVAIWKQERLQDGSTLWVHPTTP</sequence>
<keyword evidence="12" id="KW-0808">Transferase</keyword>
<gene>
    <name evidence="12" type="primary">moaE</name>
    <name evidence="12" type="ORF">Pla52n_09290</name>
</gene>
<dbReference type="GO" id="GO:0006777">
    <property type="term" value="P:Mo-molybdopterin cofactor biosynthetic process"/>
    <property type="evidence" value="ECO:0007669"/>
    <property type="project" value="UniProtKB-KW"/>
</dbReference>
<proteinExistence type="inferred from homology"/>
<dbReference type="CDD" id="cd00756">
    <property type="entry name" value="MoaE"/>
    <property type="match status" value="1"/>
</dbReference>
<evidence type="ECO:0000256" key="5">
    <source>
        <dbReference type="ARBA" id="ARBA00023150"/>
    </source>
</evidence>
<comment type="subunit">
    <text evidence="6">Heterotetramer of 2 MoaD subunits and 2 MoaE subunits. Also stable as homodimer. The enzyme changes between these two forms during catalysis.</text>
</comment>
<comment type="pathway">
    <text evidence="1">Cofactor biosynthesis; molybdopterin biosynthesis.</text>
</comment>
<comment type="catalytic activity">
    <reaction evidence="11">
        <text>2 [molybdopterin-synthase sulfur-carrier protein]-C-terminal-Gly-aminoethanethioate + cyclic pyranopterin phosphate + H2O = molybdopterin + 2 [molybdopterin-synthase sulfur-carrier protein]-C-terminal Gly-Gly + 2 H(+)</text>
        <dbReference type="Rhea" id="RHEA:26333"/>
        <dbReference type="Rhea" id="RHEA-COMP:12202"/>
        <dbReference type="Rhea" id="RHEA-COMP:19907"/>
        <dbReference type="ChEBI" id="CHEBI:15377"/>
        <dbReference type="ChEBI" id="CHEBI:15378"/>
        <dbReference type="ChEBI" id="CHEBI:58698"/>
        <dbReference type="ChEBI" id="CHEBI:59648"/>
        <dbReference type="ChEBI" id="CHEBI:90778"/>
        <dbReference type="ChEBI" id="CHEBI:232372"/>
        <dbReference type="EC" id="2.8.1.12"/>
    </reaction>
</comment>
<dbReference type="GO" id="GO:0030366">
    <property type="term" value="F:molybdopterin synthase activity"/>
    <property type="evidence" value="ECO:0007669"/>
    <property type="project" value="UniProtKB-EC"/>
</dbReference>
<evidence type="ECO:0000256" key="1">
    <source>
        <dbReference type="ARBA" id="ARBA00005046"/>
    </source>
</evidence>
<dbReference type="AlphaFoldDB" id="A0A5C6B9E4"/>
<evidence type="ECO:0000256" key="10">
    <source>
        <dbReference type="ARBA" id="ARBA00032474"/>
    </source>
</evidence>
<evidence type="ECO:0000313" key="13">
    <source>
        <dbReference type="Proteomes" id="UP000320176"/>
    </source>
</evidence>
<keyword evidence="13" id="KW-1185">Reference proteome</keyword>
<evidence type="ECO:0000256" key="3">
    <source>
        <dbReference type="ARBA" id="ARBA00011950"/>
    </source>
</evidence>
<evidence type="ECO:0000256" key="2">
    <source>
        <dbReference type="ARBA" id="ARBA00005426"/>
    </source>
</evidence>
<dbReference type="EMBL" id="SJPN01000001">
    <property type="protein sequence ID" value="TWU08347.1"/>
    <property type="molecule type" value="Genomic_DNA"/>
</dbReference>
<dbReference type="Pfam" id="PF02391">
    <property type="entry name" value="MoaE"/>
    <property type="match status" value="1"/>
</dbReference>
<evidence type="ECO:0000256" key="11">
    <source>
        <dbReference type="ARBA" id="ARBA00049878"/>
    </source>
</evidence>
<dbReference type="InterPro" id="IPR003448">
    <property type="entry name" value="Mopterin_biosynth_MoaE"/>
</dbReference>